<reference evidence="2 3" key="1">
    <citation type="submission" date="2024-02" db="EMBL/GenBank/DDBJ databases">
        <title>High-quality chromosome-scale genome assembly of Pensacola bahiagrass (Paspalum notatum Flugge var. saurae).</title>
        <authorList>
            <person name="Vega J.M."/>
            <person name="Podio M."/>
            <person name="Orjuela J."/>
            <person name="Siena L.A."/>
            <person name="Pessino S.C."/>
            <person name="Combes M.C."/>
            <person name="Mariac C."/>
            <person name="Albertini E."/>
            <person name="Pupilli F."/>
            <person name="Ortiz J.P.A."/>
            <person name="Leblanc O."/>
        </authorList>
    </citation>
    <scope>NUCLEOTIDE SEQUENCE [LARGE SCALE GENOMIC DNA]</scope>
    <source>
        <strain evidence="2">R1</strain>
        <tissue evidence="2">Leaf</tissue>
    </source>
</reference>
<protein>
    <recommendedName>
        <fullName evidence="1">DUF4218 domain-containing protein</fullName>
    </recommendedName>
</protein>
<dbReference type="InterPro" id="IPR025452">
    <property type="entry name" value="DUF4218"/>
</dbReference>
<dbReference type="AlphaFoldDB" id="A0AAQ3UJT1"/>
<dbReference type="Pfam" id="PF13960">
    <property type="entry name" value="DUF4218"/>
    <property type="match status" value="1"/>
</dbReference>
<dbReference type="PANTHER" id="PTHR48258">
    <property type="entry name" value="DUF4218 DOMAIN-CONTAINING PROTEIN-RELATED"/>
    <property type="match status" value="1"/>
</dbReference>
<sequence length="638" mass="74335">MWYLNPIDRLRRIFANPAFAMLMRWWFCERTKDDEKLSHPADGTQWQRFDELYPEFAKDPRNVRFALSTDGMNPFGERNSTQSTWPVILTIYNLPTWLCQKRKYTMLCGLIQGPKQPGIDTDVFLEPLMEDMAKLWNEGAKMTDSVTKEDFTLRGMILTTINDYPANFSLIDKREERMSTMLGCNDVVYTKYRRYLVEGHRYRRKQFNNHFDGKDDKASAPKRRHDSKHVFDMVKKINIRYGKKIKRTQPPIEGVPFKKQSIFFKYLPYWKDLEVPHAIDCMHLKKNVFDSTICTLMDVKEKTKDGLKSRRDLVNMNIRSELHPMEQGNRKFKFPAASFNLTSDEKRELCLCLRGLKVPTGLSSNIRSLFSMKDLSISGYNAHDCHMMLTVFLAVAIRVVNPVFVRMVVTRLVYFFSKISQKEIHKDELDSLQEFGTETMAQLEMCFPPSYFDIMPHLMVHIVDQIRALGPSYLHDMWAYERFMSTLNRYVLNRACPEGSMIEAYCTEEVVECCKDYLVDDNNSKGIGLAPSRHTGRLAGKGTRGRKTFIDSAYEEVANAHFSVLHQLEMMTPFIEQHIGIIRAKNPDRSDSWVMKEHKHRFTSWLIDLNIPKGTTAAEVTLKRCLRPIFKGHDMAGV</sequence>
<dbReference type="Proteomes" id="UP001341281">
    <property type="component" value="Chromosome 09"/>
</dbReference>
<keyword evidence="3" id="KW-1185">Reference proteome</keyword>
<proteinExistence type="predicted"/>
<name>A0AAQ3UJT1_PASNO</name>
<dbReference type="InterPro" id="IPR004242">
    <property type="entry name" value="Transposase_21"/>
</dbReference>
<organism evidence="2 3">
    <name type="scientific">Paspalum notatum var. saurae</name>
    <dbReference type="NCBI Taxonomy" id="547442"/>
    <lineage>
        <taxon>Eukaryota</taxon>
        <taxon>Viridiplantae</taxon>
        <taxon>Streptophyta</taxon>
        <taxon>Embryophyta</taxon>
        <taxon>Tracheophyta</taxon>
        <taxon>Spermatophyta</taxon>
        <taxon>Magnoliopsida</taxon>
        <taxon>Liliopsida</taxon>
        <taxon>Poales</taxon>
        <taxon>Poaceae</taxon>
        <taxon>PACMAD clade</taxon>
        <taxon>Panicoideae</taxon>
        <taxon>Andropogonodae</taxon>
        <taxon>Paspaleae</taxon>
        <taxon>Paspalinae</taxon>
        <taxon>Paspalum</taxon>
    </lineage>
</organism>
<feature type="domain" description="DUF4218" evidence="1">
    <location>
        <begin position="419"/>
        <end position="519"/>
    </location>
</feature>
<accession>A0AAQ3UJT1</accession>
<gene>
    <name evidence="2" type="ORF">U9M48_039525</name>
</gene>
<evidence type="ECO:0000313" key="2">
    <source>
        <dbReference type="EMBL" id="WVZ93555.1"/>
    </source>
</evidence>
<dbReference type="PANTHER" id="PTHR48258:SF9">
    <property type="entry name" value="OS01G0348150 PROTEIN"/>
    <property type="match status" value="1"/>
</dbReference>
<evidence type="ECO:0000259" key="1">
    <source>
        <dbReference type="Pfam" id="PF13960"/>
    </source>
</evidence>
<dbReference type="Pfam" id="PF02992">
    <property type="entry name" value="Transposase_21"/>
    <property type="match status" value="1"/>
</dbReference>
<evidence type="ECO:0000313" key="3">
    <source>
        <dbReference type="Proteomes" id="UP001341281"/>
    </source>
</evidence>
<dbReference type="EMBL" id="CP144753">
    <property type="protein sequence ID" value="WVZ93555.1"/>
    <property type="molecule type" value="Genomic_DNA"/>
</dbReference>